<dbReference type="EMBL" id="SMCS01000002">
    <property type="protein sequence ID" value="TCV95843.1"/>
    <property type="molecule type" value="Genomic_DNA"/>
</dbReference>
<organism evidence="1 2">
    <name type="scientific">Luteibacter rhizovicinus</name>
    <dbReference type="NCBI Taxonomy" id="242606"/>
    <lineage>
        <taxon>Bacteria</taxon>
        <taxon>Pseudomonadati</taxon>
        <taxon>Pseudomonadota</taxon>
        <taxon>Gammaproteobacteria</taxon>
        <taxon>Lysobacterales</taxon>
        <taxon>Rhodanobacteraceae</taxon>
        <taxon>Luteibacter</taxon>
    </lineage>
</organism>
<proteinExistence type="predicted"/>
<dbReference type="Proteomes" id="UP000295645">
    <property type="component" value="Unassembled WGS sequence"/>
</dbReference>
<reference evidence="1 2" key="1">
    <citation type="submission" date="2019-03" db="EMBL/GenBank/DDBJ databases">
        <title>Above-ground endophytic microbial communities from plants in different locations in the United States.</title>
        <authorList>
            <person name="Frank C."/>
        </authorList>
    </citation>
    <scope>NUCLEOTIDE SEQUENCE [LARGE SCALE GENOMIC DNA]</scope>
    <source>
        <strain evidence="1 2">LP_13_YM</strain>
    </source>
</reference>
<keyword evidence="2" id="KW-1185">Reference proteome</keyword>
<protein>
    <submittedName>
        <fullName evidence="1">Uncharacterized protein</fullName>
    </submittedName>
</protein>
<evidence type="ECO:0000313" key="1">
    <source>
        <dbReference type="EMBL" id="TCV95843.1"/>
    </source>
</evidence>
<sequence>MVAMYNHQQWITDTGIGGKPRSSLLKSLDRCVARLSPNNPSINEIKDALVAFNAWADAKLQKGSVGLLPNLQPPANARDANGAFSRLLAQLYLAYLYADPVEFLTNYTLNEAGQSVSSVQTLLAYSEASEQHAGVIAPAPWRNRLRITSVSLANGLAQEPVDVFNVRMIKASEAVNYASIESAYLPTNVEFMTTGKLSGCCFAAYREGSTVFVAHIQPRHNQSGVALKAAIDANGSFDTRSLDGVRTFGVGDYGVAGGGGMGGYAMVIGVRRRDSWELYGQDLGLNTNGPPVKVVRIV</sequence>
<dbReference type="RefSeq" id="WP_132142077.1">
    <property type="nucleotide sequence ID" value="NZ_SMCS01000002.1"/>
</dbReference>
<gene>
    <name evidence="1" type="ORF">EC912_102188</name>
</gene>
<evidence type="ECO:0000313" key="2">
    <source>
        <dbReference type="Proteomes" id="UP000295645"/>
    </source>
</evidence>
<accession>A0A4R3YX13</accession>
<name>A0A4R3YX13_9GAMM</name>
<comment type="caution">
    <text evidence="1">The sequence shown here is derived from an EMBL/GenBank/DDBJ whole genome shotgun (WGS) entry which is preliminary data.</text>
</comment>
<dbReference type="AlphaFoldDB" id="A0A4R3YX13"/>